<evidence type="ECO:0000313" key="3">
    <source>
        <dbReference type="EMBL" id="KAJ8937527.1"/>
    </source>
</evidence>
<dbReference type="InterPro" id="IPR036188">
    <property type="entry name" value="FAD/NAD-bd_sf"/>
</dbReference>
<evidence type="ECO:0000256" key="1">
    <source>
        <dbReference type="ARBA" id="ARBA00010790"/>
    </source>
</evidence>
<name>A0AAV8XFS1_9CUCU</name>
<sequence>MRFSSDIERADAAPYPVPVCEEFQIYSEEYWECAVKTLTMSFNDYMGGCKMGPNTDKEAVVDNKLQVYGVNNLMVVDASVIPVTISGHAGAPTIMISEKAADMIKKKYYG</sequence>
<reference evidence="3" key="1">
    <citation type="journal article" date="2023" name="Insect Mol. Biol.">
        <title>Genome sequencing provides insights into the evolution of gene families encoding plant cell wall-degrading enzymes in longhorned beetles.</title>
        <authorList>
            <person name="Shin N.R."/>
            <person name="Okamura Y."/>
            <person name="Kirsch R."/>
            <person name="Pauchet Y."/>
        </authorList>
    </citation>
    <scope>NUCLEOTIDE SEQUENCE</scope>
    <source>
        <strain evidence="3">RBIC_L_NR</strain>
    </source>
</reference>
<comment type="similarity">
    <text evidence="1">Belongs to the GMC oxidoreductase family.</text>
</comment>
<keyword evidence="4" id="KW-1185">Reference proteome</keyword>
<dbReference type="EMBL" id="JANEYF010003315">
    <property type="protein sequence ID" value="KAJ8937527.1"/>
    <property type="molecule type" value="Genomic_DNA"/>
</dbReference>
<dbReference type="Gene3D" id="3.30.560.10">
    <property type="entry name" value="Glucose Oxidase, domain 3"/>
    <property type="match status" value="1"/>
</dbReference>
<proteinExistence type="inferred from homology"/>
<comment type="caution">
    <text evidence="3">The sequence shown here is derived from an EMBL/GenBank/DDBJ whole genome shotgun (WGS) entry which is preliminary data.</text>
</comment>
<gene>
    <name evidence="3" type="ORF">NQ314_011806</name>
</gene>
<dbReference type="GO" id="GO:0016614">
    <property type="term" value="F:oxidoreductase activity, acting on CH-OH group of donors"/>
    <property type="evidence" value="ECO:0007669"/>
    <property type="project" value="InterPro"/>
</dbReference>
<dbReference type="Pfam" id="PF05199">
    <property type="entry name" value="GMC_oxred_C"/>
    <property type="match status" value="1"/>
</dbReference>
<dbReference type="PANTHER" id="PTHR11552">
    <property type="entry name" value="GLUCOSE-METHANOL-CHOLINE GMC OXIDOREDUCTASE"/>
    <property type="match status" value="1"/>
</dbReference>
<protein>
    <recommendedName>
        <fullName evidence="2">Glucose-methanol-choline oxidoreductase C-terminal domain-containing protein</fullName>
    </recommendedName>
</protein>
<dbReference type="GO" id="GO:0050660">
    <property type="term" value="F:flavin adenine dinucleotide binding"/>
    <property type="evidence" value="ECO:0007669"/>
    <property type="project" value="InterPro"/>
</dbReference>
<evidence type="ECO:0000259" key="2">
    <source>
        <dbReference type="Pfam" id="PF05199"/>
    </source>
</evidence>
<feature type="domain" description="Glucose-methanol-choline oxidoreductase C-terminal" evidence="2">
    <location>
        <begin position="9"/>
        <end position="96"/>
    </location>
</feature>
<accession>A0AAV8XFS1</accession>
<organism evidence="3 4">
    <name type="scientific">Rhamnusium bicolor</name>
    <dbReference type="NCBI Taxonomy" id="1586634"/>
    <lineage>
        <taxon>Eukaryota</taxon>
        <taxon>Metazoa</taxon>
        <taxon>Ecdysozoa</taxon>
        <taxon>Arthropoda</taxon>
        <taxon>Hexapoda</taxon>
        <taxon>Insecta</taxon>
        <taxon>Pterygota</taxon>
        <taxon>Neoptera</taxon>
        <taxon>Endopterygota</taxon>
        <taxon>Coleoptera</taxon>
        <taxon>Polyphaga</taxon>
        <taxon>Cucujiformia</taxon>
        <taxon>Chrysomeloidea</taxon>
        <taxon>Cerambycidae</taxon>
        <taxon>Lepturinae</taxon>
        <taxon>Rhagiini</taxon>
        <taxon>Rhamnusium</taxon>
    </lineage>
</organism>
<dbReference type="AlphaFoldDB" id="A0AAV8XFS1"/>
<dbReference type="InterPro" id="IPR012132">
    <property type="entry name" value="GMC_OxRdtase"/>
</dbReference>
<evidence type="ECO:0000313" key="4">
    <source>
        <dbReference type="Proteomes" id="UP001162156"/>
    </source>
</evidence>
<dbReference type="Proteomes" id="UP001162156">
    <property type="component" value="Unassembled WGS sequence"/>
</dbReference>
<dbReference type="SUPFAM" id="SSF51905">
    <property type="entry name" value="FAD/NAD(P)-binding domain"/>
    <property type="match status" value="1"/>
</dbReference>
<dbReference type="PANTHER" id="PTHR11552:SF158">
    <property type="entry name" value="GH23626P-RELATED"/>
    <property type="match status" value="1"/>
</dbReference>
<dbReference type="Gene3D" id="3.50.50.60">
    <property type="entry name" value="FAD/NAD(P)-binding domain"/>
    <property type="match status" value="1"/>
</dbReference>
<dbReference type="InterPro" id="IPR007867">
    <property type="entry name" value="GMC_OxRtase_C"/>
</dbReference>